<evidence type="ECO:0000313" key="2">
    <source>
        <dbReference type="Proteomes" id="UP001523262"/>
    </source>
</evidence>
<accession>A0ABT0WGC0</accession>
<proteinExistence type="predicted"/>
<keyword evidence="2" id="KW-1185">Reference proteome</keyword>
<name>A0ABT0WGC0_9BACI</name>
<sequence>MHVLLGYGTDLKDEVLPPIKKRDLEFAKNVIKILENHFNILYSDEETYEFALLLASRPLQLIIN</sequence>
<evidence type="ECO:0000313" key="1">
    <source>
        <dbReference type="EMBL" id="MCM2535361.1"/>
    </source>
</evidence>
<gene>
    <name evidence="1" type="ORF">NDK43_27255</name>
</gene>
<dbReference type="Proteomes" id="UP001523262">
    <property type="component" value="Unassembled WGS sequence"/>
</dbReference>
<organism evidence="1 2">
    <name type="scientific">Neobacillus pocheonensis</name>
    <dbReference type="NCBI Taxonomy" id="363869"/>
    <lineage>
        <taxon>Bacteria</taxon>
        <taxon>Bacillati</taxon>
        <taxon>Bacillota</taxon>
        <taxon>Bacilli</taxon>
        <taxon>Bacillales</taxon>
        <taxon>Bacillaceae</taxon>
        <taxon>Neobacillus</taxon>
    </lineage>
</organism>
<protein>
    <submittedName>
        <fullName evidence="1">Uncharacterized protein</fullName>
    </submittedName>
</protein>
<dbReference type="EMBL" id="JAMQCR010000002">
    <property type="protein sequence ID" value="MCM2535361.1"/>
    <property type="molecule type" value="Genomic_DNA"/>
</dbReference>
<comment type="caution">
    <text evidence="1">The sequence shown here is derived from an EMBL/GenBank/DDBJ whole genome shotgun (WGS) entry which is preliminary data.</text>
</comment>
<reference evidence="1 2" key="1">
    <citation type="submission" date="2022-06" db="EMBL/GenBank/DDBJ databases">
        <authorList>
            <person name="Jeon C.O."/>
        </authorList>
    </citation>
    <scope>NUCLEOTIDE SEQUENCE [LARGE SCALE GENOMIC DNA]</scope>
    <source>
        <strain evidence="1 2">KCTC 13943</strain>
    </source>
</reference>